<evidence type="ECO:0000313" key="2">
    <source>
        <dbReference type="EMBL" id="VDN99247.1"/>
    </source>
</evidence>
<keyword evidence="3" id="KW-1185">Reference proteome</keyword>
<proteinExistence type="predicted"/>
<dbReference type="InterPro" id="IPR013083">
    <property type="entry name" value="Znf_RING/FYVE/PHD"/>
</dbReference>
<organism evidence="4">
    <name type="scientific">Rodentolepis nana</name>
    <name type="common">Dwarf tapeworm</name>
    <name type="synonym">Hymenolepis nana</name>
    <dbReference type="NCBI Taxonomy" id="102285"/>
    <lineage>
        <taxon>Eukaryota</taxon>
        <taxon>Metazoa</taxon>
        <taxon>Spiralia</taxon>
        <taxon>Lophotrochozoa</taxon>
        <taxon>Platyhelminthes</taxon>
        <taxon>Cestoda</taxon>
        <taxon>Eucestoda</taxon>
        <taxon>Cyclophyllidea</taxon>
        <taxon>Hymenolepididae</taxon>
        <taxon>Rodentolepis</taxon>
    </lineage>
</organism>
<dbReference type="WBParaSite" id="HNAJ_0000338901-mRNA-1">
    <property type="protein sequence ID" value="HNAJ_0000338901-mRNA-1"/>
    <property type="gene ID" value="HNAJ_0000338901"/>
</dbReference>
<dbReference type="Gene3D" id="3.30.40.10">
    <property type="entry name" value="Zinc/RING finger domain, C3HC4 (zinc finger)"/>
    <property type="match status" value="1"/>
</dbReference>
<evidence type="ECO:0000256" key="1">
    <source>
        <dbReference type="SAM" id="Coils"/>
    </source>
</evidence>
<dbReference type="OrthoDB" id="342730at2759"/>
<sequence length="308" mass="34883">MDPHILPCSHSFCLTPCIAVNDRATEVTCPICGLKCSVKNLIPDTDRCASANAYLLRESLSLQSPVYSTPENRQDDNNSSFPRWRKLADTFSQLPRSSSRSSTSSLPLPISQPQECQLCHSMVFGLQYCSALKLSICAECRGRKFNELALAHLGKIQEIKRFDQSLVRLEESLRRKESSSSPTIERELDAAISHLFKKLEESRIRSEREVQSHDAETDTLLRELHTQLSAISPRIQQLPLLIEELERNGEGMDKWLEVKNQLQKMSETMGQLKEGIKLCGKEKYVLNPDGQYQDLPSRRTSNIGDLFS</sequence>
<reference evidence="2 3" key="2">
    <citation type="submission" date="2018-11" db="EMBL/GenBank/DDBJ databases">
        <authorList>
            <consortium name="Pathogen Informatics"/>
        </authorList>
    </citation>
    <scope>NUCLEOTIDE SEQUENCE [LARGE SCALE GENOMIC DNA]</scope>
</reference>
<dbReference type="EMBL" id="UZAE01001962">
    <property type="protein sequence ID" value="VDN99247.1"/>
    <property type="molecule type" value="Genomic_DNA"/>
</dbReference>
<dbReference type="Proteomes" id="UP000278807">
    <property type="component" value="Unassembled WGS sequence"/>
</dbReference>
<dbReference type="AlphaFoldDB" id="A0A0R3T8K1"/>
<reference evidence="4" key="1">
    <citation type="submission" date="2017-02" db="UniProtKB">
        <authorList>
            <consortium name="WormBaseParasite"/>
        </authorList>
    </citation>
    <scope>IDENTIFICATION</scope>
</reference>
<protein>
    <submittedName>
        <fullName evidence="4">RING-type domain-containing protein</fullName>
    </submittedName>
</protein>
<keyword evidence="1" id="KW-0175">Coiled coil</keyword>
<evidence type="ECO:0000313" key="4">
    <source>
        <dbReference type="WBParaSite" id="HNAJ_0000338901-mRNA-1"/>
    </source>
</evidence>
<dbReference type="SUPFAM" id="SSF57850">
    <property type="entry name" value="RING/U-box"/>
    <property type="match status" value="1"/>
</dbReference>
<accession>A0A0R3T8K1</accession>
<name>A0A0R3T8K1_RODNA</name>
<gene>
    <name evidence="2" type="ORF">HNAJ_LOCUS3388</name>
</gene>
<evidence type="ECO:0000313" key="3">
    <source>
        <dbReference type="Proteomes" id="UP000278807"/>
    </source>
</evidence>
<feature type="coiled-coil region" evidence="1">
    <location>
        <begin position="159"/>
        <end position="216"/>
    </location>
</feature>